<keyword evidence="9" id="KW-1185">Reference proteome</keyword>
<proteinExistence type="predicted"/>
<name>A0A5S9NDK4_9HYPH</name>
<accession>A0A5S9NDK4</accession>
<evidence type="ECO:0000256" key="3">
    <source>
        <dbReference type="ARBA" id="ARBA00023239"/>
    </source>
</evidence>
<dbReference type="EC" id="4.2.3.153" evidence="2"/>
<protein>
    <recommendedName>
        <fullName evidence="2">(5-formylfuran-3-yl)methyl phosphate synthase</fullName>
        <ecNumber evidence="2">4.2.3.153</ecNumber>
    </recommendedName>
    <alternativeName>
        <fullName evidence="5">4-(hydroxymethyl)-2-furancarboxaldehyde-phosphate synthase</fullName>
    </alternativeName>
</protein>
<evidence type="ECO:0000256" key="2">
    <source>
        <dbReference type="ARBA" id="ARBA00012553"/>
    </source>
</evidence>
<dbReference type="RefSeq" id="WP_159597914.1">
    <property type="nucleotide sequence ID" value="NZ_CACSAS010000001.1"/>
</dbReference>
<evidence type="ECO:0000256" key="4">
    <source>
        <dbReference type="ARBA" id="ARBA00023270"/>
    </source>
</evidence>
<sequence length="243" mass="25023">MSETPPGLLASVADLHEMELARAGGADIVDLKQPAFGALGAWSTEALTAAVMLWNAWGTQMPAHARPALSATAGDQPMVPALMRAAAERVATTGVPIVKLGLFASEHAGECVEALAPLAARTRLIGVMFADEGPDFGLIGTLGRAGFAGVMIDTADKKSGSLTEHLDPLTLSQFVSEARRHGLITGLAGSLRIDDIPGLIGVGADYLGFRGALCAGGRSGTLDPLRLGQVSARLRAPSDLPRP</sequence>
<evidence type="ECO:0000313" key="9">
    <source>
        <dbReference type="Proteomes" id="UP000433050"/>
    </source>
</evidence>
<evidence type="ECO:0000256" key="6">
    <source>
        <dbReference type="ARBA" id="ARBA00047628"/>
    </source>
</evidence>
<evidence type="ECO:0000256" key="7">
    <source>
        <dbReference type="PIRSR" id="PIRSR015957-1"/>
    </source>
</evidence>
<comment type="catalytic activity">
    <reaction evidence="6">
        <text>2 D-glyceraldehyde 3-phosphate = 4-(hydroxymethyl)-2-furancarboxaldehyde phosphate + phosphate + 2 H2O</text>
        <dbReference type="Rhea" id="RHEA:43536"/>
        <dbReference type="ChEBI" id="CHEBI:15377"/>
        <dbReference type="ChEBI" id="CHEBI:43474"/>
        <dbReference type="ChEBI" id="CHEBI:59776"/>
        <dbReference type="ChEBI" id="CHEBI:83407"/>
        <dbReference type="EC" id="4.2.3.153"/>
    </reaction>
</comment>
<comment type="function">
    <text evidence="1">Catalyzes the formation of 4-(hydroxymethyl)-2-furancarboxaldehyde phosphate (4-HFC-P) from two molecules of glyceraldehyde-3-P (GA-3-P).</text>
</comment>
<keyword evidence="3" id="KW-0456">Lyase</keyword>
<dbReference type="AlphaFoldDB" id="A0A5S9NDK4"/>
<dbReference type="InterPro" id="IPR007565">
    <property type="entry name" value="4HFCP_synth"/>
</dbReference>
<organism evidence="8 9">
    <name type="scientific">Starkeya nomas</name>
    <dbReference type="NCBI Taxonomy" id="2666134"/>
    <lineage>
        <taxon>Bacteria</taxon>
        <taxon>Pseudomonadati</taxon>
        <taxon>Pseudomonadota</taxon>
        <taxon>Alphaproteobacteria</taxon>
        <taxon>Hyphomicrobiales</taxon>
        <taxon>Xanthobacteraceae</taxon>
        <taxon>Starkeya</taxon>
    </lineage>
</organism>
<dbReference type="PIRSF" id="PIRSF015957">
    <property type="entry name" value="UCP015957"/>
    <property type="match status" value="1"/>
</dbReference>
<feature type="active site" description="Schiff-base intermediate with substrate" evidence="7">
    <location>
        <position position="32"/>
    </location>
</feature>
<dbReference type="Pfam" id="PF04476">
    <property type="entry name" value="4HFCP_synth"/>
    <property type="match status" value="1"/>
</dbReference>
<reference evidence="8 9" key="1">
    <citation type="submission" date="2019-12" db="EMBL/GenBank/DDBJ databases">
        <authorList>
            <person name="Reyes-Prieto M."/>
        </authorList>
    </citation>
    <scope>NUCLEOTIDE SEQUENCE [LARGE SCALE GENOMIC DNA]</scope>
    <source>
        <strain evidence="8">HF14-78462</strain>
    </source>
</reference>
<dbReference type="Proteomes" id="UP000433050">
    <property type="component" value="Unassembled WGS sequence"/>
</dbReference>
<evidence type="ECO:0000313" key="8">
    <source>
        <dbReference type="EMBL" id="CAA0088404.1"/>
    </source>
</evidence>
<gene>
    <name evidence="8" type="ORF">STARVERO_00691</name>
</gene>
<dbReference type="GO" id="GO:0016829">
    <property type="term" value="F:lyase activity"/>
    <property type="evidence" value="ECO:0007669"/>
    <property type="project" value="UniProtKB-KW"/>
</dbReference>
<evidence type="ECO:0000256" key="1">
    <source>
        <dbReference type="ARBA" id="ARBA00003810"/>
    </source>
</evidence>
<feature type="active site" description="Proton acceptor" evidence="7">
    <location>
        <position position="99"/>
    </location>
</feature>
<evidence type="ECO:0000256" key="5">
    <source>
        <dbReference type="ARBA" id="ARBA00032523"/>
    </source>
</evidence>
<dbReference type="EMBL" id="CACSAS010000001">
    <property type="protein sequence ID" value="CAA0088404.1"/>
    <property type="molecule type" value="Genomic_DNA"/>
</dbReference>
<keyword evidence="4" id="KW-0704">Schiff base</keyword>